<dbReference type="PANTHER" id="PTHR30443:SF3">
    <property type="entry name" value="KDO(2)-LIPID A PHOSPHOETHANOLAMINE 7''-TRANSFERASE"/>
    <property type="match status" value="1"/>
</dbReference>
<dbReference type="InterPro" id="IPR040423">
    <property type="entry name" value="PEA_transferase"/>
</dbReference>
<keyword evidence="7 8" id="KW-0472">Membrane</keyword>
<keyword evidence="6 8" id="KW-1133">Transmembrane helix</keyword>
<gene>
    <name evidence="11" type="primary">eptB</name>
    <name evidence="11" type="ORF">HQ497_02540</name>
</gene>
<evidence type="ECO:0000313" key="11">
    <source>
        <dbReference type="EMBL" id="NQV64219.1"/>
    </source>
</evidence>
<evidence type="ECO:0000256" key="4">
    <source>
        <dbReference type="ARBA" id="ARBA00022679"/>
    </source>
</evidence>
<dbReference type="PANTHER" id="PTHR30443">
    <property type="entry name" value="INNER MEMBRANE PROTEIN"/>
    <property type="match status" value="1"/>
</dbReference>
<evidence type="ECO:0000256" key="8">
    <source>
        <dbReference type="SAM" id="Phobius"/>
    </source>
</evidence>
<feature type="domain" description="Sulfatase N-terminal" evidence="9">
    <location>
        <begin position="241"/>
        <end position="530"/>
    </location>
</feature>
<dbReference type="NCBIfam" id="NF008593">
    <property type="entry name" value="PRK11560.1"/>
    <property type="match status" value="1"/>
</dbReference>
<keyword evidence="2" id="KW-1003">Cell membrane</keyword>
<dbReference type="GO" id="GO:0009245">
    <property type="term" value="P:lipid A biosynthetic process"/>
    <property type="evidence" value="ECO:0007669"/>
    <property type="project" value="TreeGrafter"/>
</dbReference>
<evidence type="ECO:0000256" key="5">
    <source>
        <dbReference type="ARBA" id="ARBA00022692"/>
    </source>
</evidence>
<dbReference type="AlphaFoldDB" id="A0A972VTY4"/>
<organism evidence="11 12">
    <name type="scientific">SAR86 cluster bacterium</name>
    <dbReference type="NCBI Taxonomy" id="2030880"/>
    <lineage>
        <taxon>Bacteria</taxon>
        <taxon>Pseudomonadati</taxon>
        <taxon>Pseudomonadota</taxon>
        <taxon>Gammaproteobacteria</taxon>
        <taxon>SAR86 cluster</taxon>
    </lineage>
</organism>
<feature type="transmembrane region" description="Helical" evidence="8">
    <location>
        <begin position="111"/>
        <end position="135"/>
    </location>
</feature>
<dbReference type="SUPFAM" id="SSF53649">
    <property type="entry name" value="Alkaline phosphatase-like"/>
    <property type="match status" value="1"/>
</dbReference>
<feature type="transmembrane region" description="Helical" evidence="8">
    <location>
        <begin position="70"/>
        <end position="91"/>
    </location>
</feature>
<evidence type="ECO:0000313" key="12">
    <source>
        <dbReference type="Proteomes" id="UP000754644"/>
    </source>
</evidence>
<comment type="subcellular location">
    <subcellularLocation>
        <location evidence="1">Cell inner membrane</location>
        <topology evidence="1">Multi-pass membrane protein</topology>
    </subcellularLocation>
</comment>
<dbReference type="GO" id="GO:0005886">
    <property type="term" value="C:plasma membrane"/>
    <property type="evidence" value="ECO:0007669"/>
    <property type="project" value="UniProtKB-SubCell"/>
</dbReference>
<keyword evidence="4 11" id="KW-0808">Transferase</keyword>
<sequence length="565" mass="62981">MTIKEQYLPEMMLIFQSSLYLGIFLNIPTFLQKYYFVEGGGGSLFAADVFFSVSAAALLLSALAVFGRRVLLAGIIGFILLSVVASYYMWFFDVVIGYGVIQAVFGTELSLIVESMGFGLLAFVCLFGILPVYLLQRFSSKYVAPWATFLVPRLLCLALVVVGLTFLNIYYKTFREPMADARMPANPIGVATFSYVPINLVSAALISVANARVNSQLQGQLIDPTDRYGFYPEIPLDDLFVVVVIGESARYDHMSLMDYDIETTPLLDKEPNVVGLKGASCNTSTKLSLACMFVREGGVFERGSPSQQYVYENNVFSVLKKLGFSSDVFAMQSEAGFYARLDADRVKIREQIGAEASRKGIAVIDDMLLVEQMHRSILQKRGQHLVVLHQKGSHFNYASRYPVEFSKYKPDCKHLHCNSEAMINSYDNSIAYTDYFLFSLLEKLRDKKALLLYASDHGESLENGKHFHASPKETAPEEQFNIPVIMWASDTLLEDALFAQGYAALRRQAAKGTIVRQVEIFESLLGCMGIKSDRQGIRHRNNWCSVESTLAAVSSESLIPGTILD</sequence>
<accession>A0A972VTY4</accession>
<dbReference type="Pfam" id="PF08019">
    <property type="entry name" value="EptA_B_N"/>
    <property type="match status" value="1"/>
</dbReference>
<keyword evidence="5 8" id="KW-0812">Transmembrane</keyword>
<dbReference type="CDD" id="cd16017">
    <property type="entry name" value="LptA"/>
    <property type="match status" value="1"/>
</dbReference>
<evidence type="ECO:0000256" key="3">
    <source>
        <dbReference type="ARBA" id="ARBA00022519"/>
    </source>
</evidence>
<dbReference type="GO" id="GO:0043838">
    <property type="term" value="F:phosphatidylethanolamine:Kdo2-lipid A phosphoethanolamine transferase activity"/>
    <property type="evidence" value="ECO:0007669"/>
    <property type="project" value="TreeGrafter"/>
</dbReference>
<evidence type="ECO:0000256" key="7">
    <source>
        <dbReference type="ARBA" id="ARBA00023136"/>
    </source>
</evidence>
<dbReference type="InterPro" id="IPR058130">
    <property type="entry name" value="PEA_transf_C"/>
</dbReference>
<name>A0A972VTY4_9GAMM</name>
<evidence type="ECO:0000256" key="2">
    <source>
        <dbReference type="ARBA" id="ARBA00022475"/>
    </source>
</evidence>
<feature type="domain" description="Phosphoethanolamine transferase N-terminal" evidence="10">
    <location>
        <begin position="57"/>
        <end position="174"/>
    </location>
</feature>
<dbReference type="GO" id="GO:0009244">
    <property type="term" value="P:lipopolysaccharide core region biosynthetic process"/>
    <property type="evidence" value="ECO:0007669"/>
    <property type="project" value="TreeGrafter"/>
</dbReference>
<dbReference type="InterPro" id="IPR017850">
    <property type="entry name" value="Alkaline_phosphatase_core_sf"/>
</dbReference>
<dbReference type="EC" id="2.7.8.42" evidence="11"/>
<feature type="transmembrane region" description="Helical" evidence="8">
    <location>
        <begin position="147"/>
        <end position="171"/>
    </location>
</feature>
<dbReference type="InterPro" id="IPR000917">
    <property type="entry name" value="Sulfatase_N"/>
</dbReference>
<reference evidence="11" key="1">
    <citation type="submission" date="2020-05" db="EMBL/GenBank/DDBJ databases">
        <title>Sulfur intermediates as new biogeochemical hubs in an aquatic model microbial ecosystem.</title>
        <authorList>
            <person name="Vigneron A."/>
        </authorList>
    </citation>
    <scope>NUCLEOTIDE SEQUENCE</scope>
    <source>
        <strain evidence="11">Bin.250</strain>
    </source>
</reference>
<evidence type="ECO:0000256" key="1">
    <source>
        <dbReference type="ARBA" id="ARBA00004429"/>
    </source>
</evidence>
<comment type="caution">
    <text evidence="11">The sequence shown here is derived from an EMBL/GenBank/DDBJ whole genome shotgun (WGS) entry which is preliminary data.</text>
</comment>
<dbReference type="Proteomes" id="UP000754644">
    <property type="component" value="Unassembled WGS sequence"/>
</dbReference>
<dbReference type="Gene3D" id="3.40.720.10">
    <property type="entry name" value="Alkaline Phosphatase, subunit A"/>
    <property type="match status" value="1"/>
</dbReference>
<keyword evidence="3" id="KW-0997">Cell inner membrane</keyword>
<dbReference type="InterPro" id="IPR012549">
    <property type="entry name" value="EptA-like_N"/>
</dbReference>
<evidence type="ECO:0000256" key="6">
    <source>
        <dbReference type="ARBA" id="ARBA00022989"/>
    </source>
</evidence>
<dbReference type="Pfam" id="PF00884">
    <property type="entry name" value="Sulfatase"/>
    <property type="match status" value="1"/>
</dbReference>
<feature type="transmembrane region" description="Helical" evidence="8">
    <location>
        <begin position="12"/>
        <end position="31"/>
    </location>
</feature>
<dbReference type="EMBL" id="JABMOJ010000087">
    <property type="protein sequence ID" value="NQV64219.1"/>
    <property type="molecule type" value="Genomic_DNA"/>
</dbReference>
<evidence type="ECO:0000259" key="9">
    <source>
        <dbReference type="Pfam" id="PF00884"/>
    </source>
</evidence>
<evidence type="ECO:0000259" key="10">
    <source>
        <dbReference type="Pfam" id="PF08019"/>
    </source>
</evidence>
<protein>
    <submittedName>
        <fullName evidence="11">Kdo(2)-lipid A phosphoethanolamine 7''-transferase</fullName>
        <ecNumber evidence="11">2.7.8.42</ecNumber>
    </submittedName>
</protein>
<feature type="transmembrane region" description="Helical" evidence="8">
    <location>
        <begin position="43"/>
        <end position="63"/>
    </location>
</feature>
<proteinExistence type="predicted"/>